<keyword evidence="4" id="KW-0732">Signal</keyword>
<proteinExistence type="predicted"/>
<dbReference type="Proteomes" id="UP000199477">
    <property type="component" value="Unassembled WGS sequence"/>
</dbReference>
<evidence type="ECO:0000256" key="2">
    <source>
        <dbReference type="ARBA" id="ARBA00022692"/>
    </source>
</evidence>
<dbReference type="PANTHER" id="PTHR34597:SF6">
    <property type="entry name" value="BLR6126 PROTEIN"/>
    <property type="match status" value="1"/>
</dbReference>
<evidence type="ECO:0000256" key="1">
    <source>
        <dbReference type="ARBA" id="ARBA00022452"/>
    </source>
</evidence>
<feature type="domain" description="Haemolysin activator HlyB C-terminal" evidence="5">
    <location>
        <begin position="259"/>
        <end position="519"/>
    </location>
</feature>
<evidence type="ECO:0000313" key="7">
    <source>
        <dbReference type="EMBL" id="SFE81819.1"/>
    </source>
</evidence>
<reference evidence="8" key="1">
    <citation type="submission" date="2016-10" db="EMBL/GenBank/DDBJ databases">
        <authorList>
            <person name="Varghese N."/>
            <person name="Submissions S."/>
        </authorList>
    </citation>
    <scope>NUCLEOTIDE SEQUENCE [LARGE SCALE GENOMIC DNA]</scope>
    <source>
        <strain evidence="8">UNC178MFTsu3.1</strain>
    </source>
</reference>
<feature type="domain" description="Polypeptide-transport-associated ShlB-type" evidence="6">
    <location>
        <begin position="65"/>
        <end position="139"/>
    </location>
</feature>
<evidence type="ECO:0000256" key="3">
    <source>
        <dbReference type="ARBA" id="ARBA00023237"/>
    </source>
</evidence>
<evidence type="ECO:0000256" key="4">
    <source>
        <dbReference type="SAM" id="SignalP"/>
    </source>
</evidence>
<dbReference type="PANTHER" id="PTHR34597">
    <property type="entry name" value="SLR1661 PROTEIN"/>
    <property type="match status" value="1"/>
</dbReference>
<dbReference type="EMBL" id="FONH01000004">
    <property type="protein sequence ID" value="SFE81819.1"/>
    <property type="molecule type" value="Genomic_DNA"/>
</dbReference>
<dbReference type="Pfam" id="PF08479">
    <property type="entry name" value="POTRA_2"/>
    <property type="match status" value="1"/>
</dbReference>
<dbReference type="InterPro" id="IPR005565">
    <property type="entry name" value="Hemolysn_activator_HlyB_C"/>
</dbReference>
<keyword evidence="3" id="KW-0998">Cell outer membrane</keyword>
<dbReference type="InterPro" id="IPR051544">
    <property type="entry name" value="TPS_OM_transporter"/>
</dbReference>
<evidence type="ECO:0000259" key="6">
    <source>
        <dbReference type="Pfam" id="PF08479"/>
    </source>
</evidence>
<dbReference type="GO" id="GO:0098046">
    <property type="term" value="C:type V protein secretion system complex"/>
    <property type="evidence" value="ECO:0007669"/>
    <property type="project" value="TreeGrafter"/>
</dbReference>
<keyword evidence="8" id="KW-1185">Reference proteome</keyword>
<gene>
    <name evidence="7" type="ORF">SAMN02799615_01739</name>
</gene>
<feature type="signal peptide" evidence="4">
    <location>
        <begin position="1"/>
        <end position="19"/>
    </location>
</feature>
<dbReference type="STRING" id="500610.SAMN02799615_01739"/>
<keyword evidence="1" id="KW-1134">Transmembrane beta strand</keyword>
<feature type="chain" id="PRO_5011669980" evidence="4">
    <location>
        <begin position="20"/>
        <end position="559"/>
    </location>
</feature>
<keyword evidence="1" id="KW-0472">Membrane</keyword>
<organism evidence="7 8">
    <name type="scientific">Dyella marensis</name>
    <dbReference type="NCBI Taxonomy" id="500610"/>
    <lineage>
        <taxon>Bacteria</taxon>
        <taxon>Pseudomonadati</taxon>
        <taxon>Pseudomonadota</taxon>
        <taxon>Gammaproteobacteria</taxon>
        <taxon>Lysobacterales</taxon>
        <taxon>Rhodanobacteraceae</taxon>
        <taxon>Dyella</taxon>
    </lineage>
</organism>
<evidence type="ECO:0000259" key="5">
    <source>
        <dbReference type="Pfam" id="PF03865"/>
    </source>
</evidence>
<protein>
    <submittedName>
        <fullName evidence="7">Hemolysin activation/secretion protein</fullName>
    </submittedName>
</protein>
<dbReference type="GO" id="GO:0046819">
    <property type="term" value="P:protein secretion by the type V secretion system"/>
    <property type="evidence" value="ECO:0007669"/>
    <property type="project" value="TreeGrafter"/>
</dbReference>
<keyword evidence="2" id="KW-0812">Transmembrane</keyword>
<evidence type="ECO:0000313" key="8">
    <source>
        <dbReference type="Proteomes" id="UP000199477"/>
    </source>
</evidence>
<dbReference type="RefSeq" id="WP_026633058.1">
    <property type="nucleotide sequence ID" value="NZ_FONH01000004.1"/>
</dbReference>
<dbReference type="Pfam" id="PF03865">
    <property type="entry name" value="ShlB"/>
    <property type="match status" value="1"/>
</dbReference>
<dbReference type="Gene3D" id="3.10.20.310">
    <property type="entry name" value="membrane protein fhac"/>
    <property type="match status" value="1"/>
</dbReference>
<name>A0A1I2DN46_9GAMM</name>
<dbReference type="InterPro" id="IPR013686">
    <property type="entry name" value="Polypept-transport_assoc_ShlB"/>
</dbReference>
<sequence length="559" mass="60798">MRRWLVFATAAAASTTGWAQSRPPVPNPLQTLPRVETPARQPSVTLNVEQQRNDQLAALMALTLTPTRIDIGGVHSVPFDQVAALFKPLTGKTVRIADLVAAADACTKLYQQHDYALSFCFIPAQNFQDGVVTVSVVEGYVAAVDVTGAPGNMERKIRAIASHITADRPLRRSTFERYIQTLGMLPGAKIDADIPAPTTTDGATRLKLAVKRQRYDMSTGIDTNHPGVQGIFAGTLNGMTPLAEQFNASVLYPPGRGKQQFYSAGYAQMLGSSGLMGRLNASHYYGNPDIDNQLPSYLRHRLTQDRLDLSLSYPLLLSSRRSLVLGGGLYGSNQRDKYRNLDNGAQLELQNDVRVLHAELDFTQAAEKRTRKLGFGIAQGLDALGAASRGLTNIPGAFVANPTDVSFTRYNLNAMQSDTWPAHLVTVASVVGQYSHYRLPSTEQISFGGPRFALGYDPGSVSGDSGWGASLELNRSFKVSAKWVTMLTPYVLGQMARVYLNGARPAADSLQTAALGLRLTDGKHYTVDVSAAQPVGDKTQDNLARHTRYDLTFSYQLFP</sequence>
<dbReference type="Gene3D" id="2.40.160.50">
    <property type="entry name" value="membrane protein fhac: a member of the omp85/tpsb transporter family"/>
    <property type="match status" value="1"/>
</dbReference>
<accession>A0A1I2DN46</accession>
<dbReference type="AlphaFoldDB" id="A0A1I2DN46"/>
<dbReference type="GO" id="GO:0008320">
    <property type="term" value="F:protein transmembrane transporter activity"/>
    <property type="evidence" value="ECO:0007669"/>
    <property type="project" value="TreeGrafter"/>
</dbReference>